<dbReference type="Proteomes" id="UP000633418">
    <property type="component" value="Chromosome"/>
</dbReference>
<proteinExistence type="predicted"/>
<reference evidence="1 2" key="2">
    <citation type="journal article" date="2021" name="Microorganisms">
        <title>The Ever-Expanding Pseudomonas Genus: Description of 43 New Species and Partition of the Pseudomonas putida Group.</title>
        <authorList>
            <person name="Girard L."/>
            <person name="Lood C."/>
            <person name="Hofte M."/>
            <person name="Vandamme P."/>
            <person name="Rokni-Zadeh H."/>
            <person name="van Noort V."/>
            <person name="Lavigne R."/>
            <person name="De Mot R."/>
        </authorList>
    </citation>
    <scope>NUCLEOTIDE SEQUENCE [LARGE SCALE GENOMIC DNA]</scope>
    <source>
        <strain evidence="1 2">RW9S1A</strain>
    </source>
</reference>
<name>A0A9E6TYS1_9PSED</name>
<protein>
    <recommendedName>
        <fullName evidence="3">Rhamnan synthesis protein F</fullName>
    </recommendedName>
</protein>
<dbReference type="EMBL" id="CP077095">
    <property type="protein sequence ID" value="QXI39817.1"/>
    <property type="molecule type" value="Genomic_DNA"/>
</dbReference>
<evidence type="ECO:0000313" key="1">
    <source>
        <dbReference type="EMBL" id="QXI39817.1"/>
    </source>
</evidence>
<dbReference type="KEGG" id="pxn:HU772_006940"/>
<dbReference type="RefSeq" id="WP_186655995.1">
    <property type="nucleotide sequence ID" value="NZ_CP077095.1"/>
</dbReference>
<evidence type="ECO:0008006" key="3">
    <source>
        <dbReference type="Google" id="ProtNLM"/>
    </source>
</evidence>
<reference evidence="1 2" key="1">
    <citation type="journal article" date="2020" name="Microorganisms">
        <title>Reliable Identification of Environmental Pseudomonas Isolates Using the rpoD Gene.</title>
        <authorList>
            <consortium name="The Broad Institute Genome Sequencing Platform"/>
            <person name="Girard L."/>
            <person name="Lood C."/>
            <person name="Rokni-Zadeh H."/>
            <person name="van Noort V."/>
            <person name="Lavigne R."/>
            <person name="De Mot R."/>
        </authorList>
    </citation>
    <scope>NUCLEOTIDE SEQUENCE [LARGE SCALE GENOMIC DNA]</scope>
    <source>
        <strain evidence="1 2">RW9S1A</strain>
    </source>
</reference>
<sequence length="424" mass="47947">MGILQNVKNRLLYPAAYAYVSMQSDLNRLKSIGKKDKAVFAKPYQGEKILLIALFEKGEIRQDILHLLASAKRQGIYVLCVNTLKIGNPSQYDDVVDCYIEKYNFGRDFGSYQTGFNYLYKQGMAEQCPRLLMLNDSVFYSESKNCAFLKDMLESPVEALGGTENFEIEHHLGSFCIAFAGNVLRHPKLRKYWASYKCSDVRPLVIKRGEMALSKTLRSCVSSPENFRAHYDVAAASAYLRANPDVLNSIHALVREDVNPEFRSFSFGHVSEKVVAKYLHNSASLVGVNLEGTELEKLENLPVHYTASIEDYSRFIGASVIGGEHVGEALTESLRSEALYAFLDFFIKGSQVHQNGIFLHRIGLPFIKLDGLYRGAFSVRDVETIADDLSEEQASRFRRLMYARPFGRNTLFGWKRAAFERGLI</sequence>
<gene>
    <name evidence="1" type="ORF">HU772_006940</name>
</gene>
<accession>A0A9E6TYS1</accession>
<organism evidence="1 2">
    <name type="scientific">Pseudomonas xantholysinigenes</name>
    <dbReference type="NCBI Taxonomy" id="2745490"/>
    <lineage>
        <taxon>Bacteria</taxon>
        <taxon>Pseudomonadati</taxon>
        <taxon>Pseudomonadota</taxon>
        <taxon>Gammaproteobacteria</taxon>
        <taxon>Pseudomonadales</taxon>
        <taxon>Pseudomonadaceae</taxon>
        <taxon>Pseudomonas</taxon>
    </lineage>
</organism>
<evidence type="ECO:0000313" key="2">
    <source>
        <dbReference type="Proteomes" id="UP000633418"/>
    </source>
</evidence>
<dbReference type="AlphaFoldDB" id="A0A9E6TYS1"/>
<keyword evidence="2" id="KW-1185">Reference proteome</keyword>